<organism evidence="6 7">
    <name type="scientific">Candidatus Fonsibacter lacus</name>
    <dbReference type="NCBI Taxonomy" id="2576439"/>
    <lineage>
        <taxon>Bacteria</taxon>
        <taxon>Pseudomonadati</taxon>
        <taxon>Pseudomonadota</taxon>
        <taxon>Alphaproteobacteria</taxon>
        <taxon>Candidatus Pelagibacterales</taxon>
        <taxon>Candidatus Pelagibacterales incertae sedis</taxon>
        <taxon>Candidatus Fonsibacter</taxon>
    </lineage>
</organism>
<feature type="transmembrane region" description="Helical" evidence="5">
    <location>
        <begin position="362"/>
        <end position="387"/>
    </location>
</feature>
<protein>
    <submittedName>
        <fullName evidence="6">MFS transporter</fullName>
    </submittedName>
</protein>
<name>A0A965GF09_9PROT</name>
<evidence type="ECO:0000256" key="5">
    <source>
        <dbReference type="SAM" id="Phobius"/>
    </source>
</evidence>
<comment type="subcellular location">
    <subcellularLocation>
        <location evidence="1">Membrane</location>
        <topology evidence="1">Multi-pass membrane protein</topology>
    </subcellularLocation>
</comment>
<evidence type="ECO:0000313" key="7">
    <source>
        <dbReference type="Proteomes" id="UP000740727"/>
    </source>
</evidence>
<accession>A0A965GF09</accession>
<feature type="transmembrane region" description="Helical" evidence="5">
    <location>
        <begin position="72"/>
        <end position="90"/>
    </location>
</feature>
<dbReference type="GO" id="GO:0016020">
    <property type="term" value="C:membrane"/>
    <property type="evidence" value="ECO:0007669"/>
    <property type="project" value="UniProtKB-SubCell"/>
</dbReference>
<dbReference type="PANTHER" id="PTHR23514">
    <property type="entry name" value="BYPASS OF STOP CODON PROTEIN 6"/>
    <property type="match status" value="1"/>
</dbReference>
<evidence type="ECO:0000256" key="3">
    <source>
        <dbReference type="ARBA" id="ARBA00022989"/>
    </source>
</evidence>
<keyword evidence="4 5" id="KW-0472">Membrane</keyword>
<feature type="transmembrane region" description="Helical" evidence="5">
    <location>
        <begin position="241"/>
        <end position="262"/>
    </location>
</feature>
<evidence type="ECO:0000256" key="4">
    <source>
        <dbReference type="ARBA" id="ARBA00023136"/>
    </source>
</evidence>
<feature type="transmembrane region" description="Helical" evidence="5">
    <location>
        <begin position="336"/>
        <end position="356"/>
    </location>
</feature>
<feature type="transmembrane region" description="Helical" evidence="5">
    <location>
        <begin position="7"/>
        <end position="25"/>
    </location>
</feature>
<dbReference type="InterPro" id="IPR036259">
    <property type="entry name" value="MFS_trans_sf"/>
</dbReference>
<dbReference type="Proteomes" id="UP000740727">
    <property type="component" value="Unassembled WGS sequence"/>
</dbReference>
<feature type="transmembrane region" description="Helical" evidence="5">
    <location>
        <begin position="135"/>
        <end position="153"/>
    </location>
</feature>
<keyword evidence="3 5" id="KW-1133">Transmembrane helix</keyword>
<reference evidence="6" key="1">
    <citation type="submission" date="2018-10" db="EMBL/GenBank/DDBJ databases">
        <title>Iterative Subtractive Binning of Freshwater Chronoseries Metagenomes Recovers Nearly Complete Genomes from over Four Hundred Novel Species.</title>
        <authorList>
            <person name="Rodriguez-R L.M."/>
            <person name="Tsementzi D."/>
            <person name="Luo C."/>
            <person name="Konstantinidis K.T."/>
        </authorList>
    </citation>
    <scope>NUCLEOTIDE SEQUENCE</scope>
    <source>
        <strain evidence="6">WB5_2A_028</strain>
    </source>
</reference>
<gene>
    <name evidence="6" type="ORF">EBT44_05985</name>
</gene>
<dbReference type="EMBL" id="RFXN01000112">
    <property type="protein sequence ID" value="NBR94355.1"/>
    <property type="molecule type" value="Genomic_DNA"/>
</dbReference>
<feature type="transmembrane region" description="Helical" evidence="5">
    <location>
        <begin position="159"/>
        <end position="176"/>
    </location>
</feature>
<dbReference type="Gene3D" id="1.20.1250.20">
    <property type="entry name" value="MFS general substrate transporter like domains"/>
    <property type="match status" value="1"/>
</dbReference>
<dbReference type="InterPro" id="IPR051788">
    <property type="entry name" value="MFS_Transporter"/>
</dbReference>
<dbReference type="PANTHER" id="PTHR23514:SF13">
    <property type="entry name" value="INNER MEMBRANE PROTEIN YBJJ"/>
    <property type="match status" value="1"/>
</dbReference>
<dbReference type="SUPFAM" id="SSF103473">
    <property type="entry name" value="MFS general substrate transporter"/>
    <property type="match status" value="1"/>
</dbReference>
<feature type="transmembrane region" description="Helical" evidence="5">
    <location>
        <begin position="45"/>
        <end position="65"/>
    </location>
</feature>
<feature type="transmembrane region" description="Helical" evidence="5">
    <location>
        <begin position="197"/>
        <end position="221"/>
    </location>
</feature>
<sequence length="392" mass="42577">MITKSQRLLFAGIHYLFGLGIMSWVTRFVDIKRNLGLSNPEFGLLLTLGTIGSLSAFLVMGHLVHVHGVRRILTISAITTFLLIAVATWVTSPVLFMFVNIFIAASISAFHVSITTQTMWMQEHLQNGFASRMSGVWSIGALTTSVISIIVAKLLSIEIHVTTLSLIVTTATLIIIRKLSPLLLGKNPQAAKKDAFVLAEFFTTLKVDWVVACGLLFGSILEFVTADWSSIYGREELGLDPSLSVVPYFIFISAMIVGRFNFRKLEKKYELEKLVTVFGIAGGLSMAFGIIAGKLISNTSPILGLVACGIGFVGGGYGLSFMWAVFNLRGIERSDLGASAVISQLAAFQNLAVFVVKNIVAITAGIFGLPIAMLIPCVMLMFVGYFFRRASV</sequence>
<evidence type="ECO:0000256" key="2">
    <source>
        <dbReference type="ARBA" id="ARBA00022692"/>
    </source>
</evidence>
<comment type="caution">
    <text evidence="6">The sequence shown here is derived from an EMBL/GenBank/DDBJ whole genome shotgun (WGS) entry which is preliminary data.</text>
</comment>
<dbReference type="GO" id="GO:0022857">
    <property type="term" value="F:transmembrane transporter activity"/>
    <property type="evidence" value="ECO:0007669"/>
    <property type="project" value="InterPro"/>
</dbReference>
<keyword evidence="2 5" id="KW-0812">Transmembrane</keyword>
<feature type="transmembrane region" description="Helical" evidence="5">
    <location>
        <begin position="96"/>
        <end position="114"/>
    </location>
</feature>
<dbReference type="Pfam" id="PF07690">
    <property type="entry name" value="MFS_1"/>
    <property type="match status" value="1"/>
</dbReference>
<proteinExistence type="predicted"/>
<dbReference type="AlphaFoldDB" id="A0A965GF09"/>
<dbReference type="InterPro" id="IPR011701">
    <property type="entry name" value="MFS"/>
</dbReference>
<feature type="transmembrane region" description="Helical" evidence="5">
    <location>
        <begin position="274"/>
        <end position="296"/>
    </location>
</feature>
<evidence type="ECO:0000256" key="1">
    <source>
        <dbReference type="ARBA" id="ARBA00004141"/>
    </source>
</evidence>
<evidence type="ECO:0000313" key="6">
    <source>
        <dbReference type="EMBL" id="NBR94355.1"/>
    </source>
</evidence>
<feature type="transmembrane region" description="Helical" evidence="5">
    <location>
        <begin position="302"/>
        <end position="324"/>
    </location>
</feature>